<sequence length="104" mass="11451">MNENFDVEPDVLKAKITAETAVISWLELQKFYAAGDVLQVSAALDLIDVAFAFATDAKPQVAAWLAQGQLGRVEADQAQAWYQQQTMLWAVVISPWVLVQDKAA</sequence>
<dbReference type="EMBL" id="SACS01000007">
    <property type="protein sequence ID" value="RVU39962.1"/>
    <property type="molecule type" value="Genomic_DNA"/>
</dbReference>
<dbReference type="AlphaFoldDB" id="A0A437QZK7"/>
<accession>A0A437QZK7</accession>
<protein>
    <submittedName>
        <fullName evidence="1">DUF2288 domain-containing protein</fullName>
    </submittedName>
</protein>
<name>A0A437QZK7_9GAMM</name>
<keyword evidence="2" id="KW-1185">Reference proteome</keyword>
<dbReference type="OrthoDB" id="195194at2"/>
<dbReference type="Pfam" id="PF10052">
    <property type="entry name" value="DUF2288"/>
    <property type="match status" value="1"/>
</dbReference>
<evidence type="ECO:0000313" key="2">
    <source>
        <dbReference type="Proteomes" id="UP000283077"/>
    </source>
</evidence>
<reference evidence="1 2" key="1">
    <citation type="submission" date="2019-01" db="EMBL/GenBank/DDBJ databases">
        <authorList>
            <person name="Chen W.-M."/>
        </authorList>
    </citation>
    <scope>NUCLEOTIDE SEQUENCE [LARGE SCALE GENOMIC DNA]</scope>
    <source>
        <strain evidence="1 2">KYPC3</strain>
    </source>
</reference>
<evidence type="ECO:0000313" key="1">
    <source>
        <dbReference type="EMBL" id="RVU39962.1"/>
    </source>
</evidence>
<proteinExistence type="predicted"/>
<dbReference type="RefSeq" id="WP_127698692.1">
    <property type="nucleotide sequence ID" value="NZ_SACS01000007.1"/>
</dbReference>
<organism evidence="1 2">
    <name type="scientific">Rheinheimera riviphila</name>
    <dbReference type="NCBI Taxonomy" id="1834037"/>
    <lineage>
        <taxon>Bacteria</taxon>
        <taxon>Pseudomonadati</taxon>
        <taxon>Pseudomonadota</taxon>
        <taxon>Gammaproteobacteria</taxon>
        <taxon>Chromatiales</taxon>
        <taxon>Chromatiaceae</taxon>
        <taxon>Rheinheimera</taxon>
    </lineage>
</organism>
<gene>
    <name evidence="1" type="ORF">EOE67_08620</name>
</gene>
<dbReference type="Proteomes" id="UP000283077">
    <property type="component" value="Unassembled WGS sequence"/>
</dbReference>
<dbReference type="InterPro" id="IPR018741">
    <property type="entry name" value="DUF2288"/>
</dbReference>
<comment type="caution">
    <text evidence="1">The sequence shown here is derived from an EMBL/GenBank/DDBJ whole genome shotgun (WGS) entry which is preliminary data.</text>
</comment>